<evidence type="ECO:0000313" key="4">
    <source>
        <dbReference type="Proteomes" id="UP001360953"/>
    </source>
</evidence>
<sequence length="128" mass="13737">MSKTELHVDADKRGAADGTTSLDTGDAQSQTSYEPQLRISPAANVASYDHPGANNDALSLRAEKASSAHRTKARRTTDAGLNHLQDVKCSPRQVKVSVHALLLAVLVVLILALLLSFFSTLPLRVCLF</sequence>
<evidence type="ECO:0000256" key="2">
    <source>
        <dbReference type="SAM" id="Phobius"/>
    </source>
</evidence>
<accession>A0ABR1LY62</accession>
<feature type="transmembrane region" description="Helical" evidence="2">
    <location>
        <begin position="98"/>
        <end position="118"/>
    </location>
</feature>
<protein>
    <submittedName>
        <fullName evidence="3">Uncharacterized protein</fullName>
    </submittedName>
</protein>
<dbReference type="GeneID" id="92036509"/>
<comment type="caution">
    <text evidence="3">The sequence shown here is derived from an EMBL/GenBank/DDBJ whole genome shotgun (WGS) entry which is preliminary data.</text>
</comment>
<feature type="region of interest" description="Disordered" evidence="1">
    <location>
        <begin position="63"/>
        <end position="82"/>
    </location>
</feature>
<name>A0ABR1LY62_9PEZI</name>
<gene>
    <name evidence="3" type="ORF">J3D65DRAFT_676147</name>
</gene>
<dbReference type="Proteomes" id="UP001360953">
    <property type="component" value="Unassembled WGS sequence"/>
</dbReference>
<feature type="compositionally biased region" description="Basic and acidic residues" evidence="1">
    <location>
        <begin position="1"/>
        <end position="15"/>
    </location>
</feature>
<evidence type="ECO:0000313" key="3">
    <source>
        <dbReference type="EMBL" id="KAK7540089.1"/>
    </source>
</evidence>
<feature type="region of interest" description="Disordered" evidence="1">
    <location>
        <begin position="1"/>
        <end position="34"/>
    </location>
</feature>
<organism evidence="3 4">
    <name type="scientific">Phyllosticta citribraziliensis</name>
    <dbReference type="NCBI Taxonomy" id="989973"/>
    <lineage>
        <taxon>Eukaryota</taxon>
        <taxon>Fungi</taxon>
        <taxon>Dikarya</taxon>
        <taxon>Ascomycota</taxon>
        <taxon>Pezizomycotina</taxon>
        <taxon>Dothideomycetes</taxon>
        <taxon>Dothideomycetes incertae sedis</taxon>
        <taxon>Botryosphaeriales</taxon>
        <taxon>Phyllostictaceae</taxon>
        <taxon>Phyllosticta</taxon>
    </lineage>
</organism>
<keyword evidence="2" id="KW-1133">Transmembrane helix</keyword>
<reference evidence="3 4" key="1">
    <citation type="submission" date="2024-04" db="EMBL/GenBank/DDBJ databases">
        <title>Phyllosticta paracitricarpa is synonymous to the EU quarantine fungus P. citricarpa based on phylogenomic analyses.</title>
        <authorList>
            <consortium name="Lawrence Berkeley National Laboratory"/>
            <person name="Van ingen-buijs V.A."/>
            <person name="Van westerhoven A.C."/>
            <person name="Haridas S."/>
            <person name="Skiadas P."/>
            <person name="Martin F."/>
            <person name="Groenewald J.Z."/>
            <person name="Crous P.W."/>
            <person name="Seidl M.F."/>
        </authorList>
    </citation>
    <scope>NUCLEOTIDE SEQUENCE [LARGE SCALE GENOMIC DNA]</scope>
    <source>
        <strain evidence="3 4">CPC 17464</strain>
    </source>
</reference>
<keyword evidence="4" id="KW-1185">Reference proteome</keyword>
<dbReference type="RefSeq" id="XP_066657360.1">
    <property type="nucleotide sequence ID" value="XM_066803603.1"/>
</dbReference>
<feature type="compositionally biased region" description="Polar residues" evidence="1">
    <location>
        <begin position="18"/>
        <end position="34"/>
    </location>
</feature>
<keyword evidence="2" id="KW-0472">Membrane</keyword>
<proteinExistence type="predicted"/>
<dbReference type="EMBL" id="JBBPEH010000004">
    <property type="protein sequence ID" value="KAK7540089.1"/>
    <property type="molecule type" value="Genomic_DNA"/>
</dbReference>
<evidence type="ECO:0000256" key="1">
    <source>
        <dbReference type="SAM" id="MobiDB-lite"/>
    </source>
</evidence>
<keyword evidence="2" id="KW-0812">Transmembrane</keyword>